<feature type="region of interest" description="Disordered" evidence="1">
    <location>
        <begin position="169"/>
        <end position="214"/>
    </location>
</feature>
<dbReference type="EMBL" id="JAZGSY010000021">
    <property type="protein sequence ID" value="KAL1843253.1"/>
    <property type="molecule type" value="Genomic_DNA"/>
</dbReference>
<dbReference type="InterPro" id="IPR056681">
    <property type="entry name" value="DUF7779"/>
</dbReference>
<name>A0ABR3VNK3_HUMIN</name>
<comment type="caution">
    <text evidence="3">The sequence shown here is derived from an EMBL/GenBank/DDBJ whole genome shotgun (WGS) entry which is preliminary data.</text>
</comment>
<feature type="domain" description="DUF7779" evidence="2">
    <location>
        <begin position="489"/>
        <end position="580"/>
    </location>
</feature>
<organism evidence="3 4">
    <name type="scientific">Humicola insolens</name>
    <name type="common">Soft-rot fungus</name>
    <dbReference type="NCBI Taxonomy" id="85995"/>
    <lineage>
        <taxon>Eukaryota</taxon>
        <taxon>Fungi</taxon>
        <taxon>Dikarya</taxon>
        <taxon>Ascomycota</taxon>
        <taxon>Pezizomycotina</taxon>
        <taxon>Sordariomycetes</taxon>
        <taxon>Sordariomycetidae</taxon>
        <taxon>Sordariales</taxon>
        <taxon>Chaetomiaceae</taxon>
        <taxon>Mycothermus</taxon>
    </lineage>
</organism>
<feature type="compositionally biased region" description="Polar residues" evidence="1">
    <location>
        <begin position="198"/>
        <end position="211"/>
    </location>
</feature>
<dbReference type="PANTHER" id="PTHR35205:SF1">
    <property type="entry name" value="ZU5 DOMAIN-CONTAINING PROTEIN"/>
    <property type="match status" value="1"/>
</dbReference>
<evidence type="ECO:0000256" key="1">
    <source>
        <dbReference type="SAM" id="MobiDB-lite"/>
    </source>
</evidence>
<proteinExistence type="predicted"/>
<dbReference type="Gene3D" id="3.40.50.300">
    <property type="entry name" value="P-loop containing nucleotide triphosphate hydrolases"/>
    <property type="match status" value="1"/>
</dbReference>
<dbReference type="Proteomes" id="UP001583172">
    <property type="component" value="Unassembled WGS sequence"/>
</dbReference>
<keyword evidence="4" id="KW-1185">Reference proteome</keyword>
<evidence type="ECO:0000259" key="2">
    <source>
        <dbReference type="Pfam" id="PF25000"/>
    </source>
</evidence>
<protein>
    <recommendedName>
        <fullName evidence="2">DUF7779 domain-containing protein</fullName>
    </recommendedName>
</protein>
<evidence type="ECO:0000313" key="4">
    <source>
        <dbReference type="Proteomes" id="UP001583172"/>
    </source>
</evidence>
<accession>A0ABR3VNK3</accession>
<reference evidence="3 4" key="1">
    <citation type="journal article" date="2024" name="Commun. Biol.">
        <title>Comparative genomic analysis of thermophilic fungi reveals convergent evolutionary adaptations and gene losses.</title>
        <authorList>
            <person name="Steindorff A.S."/>
            <person name="Aguilar-Pontes M.V."/>
            <person name="Robinson A.J."/>
            <person name="Andreopoulos B."/>
            <person name="LaButti K."/>
            <person name="Kuo A."/>
            <person name="Mondo S."/>
            <person name="Riley R."/>
            <person name="Otillar R."/>
            <person name="Haridas S."/>
            <person name="Lipzen A."/>
            <person name="Grimwood J."/>
            <person name="Schmutz J."/>
            <person name="Clum A."/>
            <person name="Reid I.D."/>
            <person name="Moisan M.C."/>
            <person name="Butler G."/>
            <person name="Nguyen T.T.M."/>
            <person name="Dewar K."/>
            <person name="Conant G."/>
            <person name="Drula E."/>
            <person name="Henrissat B."/>
            <person name="Hansel C."/>
            <person name="Singer S."/>
            <person name="Hutchinson M.I."/>
            <person name="de Vries R.P."/>
            <person name="Natvig D.O."/>
            <person name="Powell A.J."/>
            <person name="Tsang A."/>
            <person name="Grigoriev I.V."/>
        </authorList>
    </citation>
    <scope>NUCLEOTIDE SEQUENCE [LARGE SCALE GENOMIC DNA]</scope>
    <source>
        <strain evidence="3 4">CBS 620.91</strain>
    </source>
</reference>
<sequence length="708" mass="79414">MADLATQFREVNLIVYFLSVFEEAMSRVRERGIRLSFKAKKTIVSKLTRSPPKYLSDIDRPDRSMVVVVSSEGRLRDHQANLVTVSDGMVKQVVDESLCCIGTRNERRYGVALSHLELASMSDPDGQPMKVIKDWLKFVIQAAPDNLRSSPCSVTDFWKADSASSVSCTSDPDVEGPALLRNPAVGTQPDDRSVISKGETQNISDTSSTKQADPRIPCFGLQTMKRNPNFFGRQDVLASLDQCLLPPRDPVPSSRAGRTRVALLRGIGGLGKTETAVEYAYSRRAEFDAIFLVRAEDKSKLESDLARIAVQLGIQDPQHPDDEAINRELALKWLTKPFKVDYKGGQAVEAPALWLVIFDNANEPDIHVPAYREIASSGSILITSRNPLMKTSFLRGTTEVQLQCFTTEEASDYLRANTDLTADEARQLGYRLGGLPLALVQMAPIIRHRFLSYKMFMAWYDDAEEGRDVHGMVVQPLREPDRGSLSTVWAIDKLSEPARALLEISAFFHHDSIPEVILRHKVAAQVRNLIPEFPRRHGSFLDARQQLISSSLIQHKQELSAYWMHRVTQDVVRGKMSSGRRKQVFSNAVEIVSREWPTSGFRGYEGAPLDTLEKLYPHVVSLGVMHQLYGALCHYDIHLKVARLLYCAGWYKHQRGESPAQLPLLEYALEICTSITAINTTDLQWDIRRLLSTVANKTNDKAAGQRHS</sequence>
<gene>
    <name evidence="3" type="ORF">VTJ49DRAFT_2584</name>
</gene>
<dbReference type="Pfam" id="PF25000">
    <property type="entry name" value="DUF7779"/>
    <property type="match status" value="1"/>
</dbReference>
<evidence type="ECO:0000313" key="3">
    <source>
        <dbReference type="EMBL" id="KAL1843253.1"/>
    </source>
</evidence>
<dbReference type="SUPFAM" id="SSF52540">
    <property type="entry name" value="P-loop containing nucleoside triphosphate hydrolases"/>
    <property type="match status" value="1"/>
</dbReference>
<dbReference type="PANTHER" id="PTHR35205">
    <property type="entry name" value="NB-ARC AND TPR DOMAIN PROTEIN"/>
    <property type="match status" value="1"/>
</dbReference>
<dbReference type="InterPro" id="IPR027417">
    <property type="entry name" value="P-loop_NTPase"/>
</dbReference>